<evidence type="ECO:0000313" key="6">
    <source>
        <dbReference type="EMBL" id="KIO76437.1"/>
    </source>
</evidence>
<dbReference type="SUPFAM" id="SSF88659">
    <property type="entry name" value="Sigma3 and sigma4 domains of RNA polymerase sigma factors"/>
    <property type="match status" value="1"/>
</dbReference>
<dbReference type="GO" id="GO:0006352">
    <property type="term" value="P:DNA-templated transcription initiation"/>
    <property type="evidence" value="ECO:0007669"/>
    <property type="project" value="InterPro"/>
</dbReference>
<dbReference type="InterPro" id="IPR039425">
    <property type="entry name" value="RNA_pol_sigma-70-like"/>
</dbReference>
<reference evidence="6 7" key="1">
    <citation type="submission" date="2015-01" db="EMBL/GenBank/DDBJ databases">
        <title>Draft genome sequence of Pedobacter sp. NL19 isolated from sludge of an effluent treatment pond in an abandoned uranium mine.</title>
        <authorList>
            <person name="Santos T."/>
            <person name="Caetano T."/>
            <person name="Covas C."/>
            <person name="Cruz A."/>
            <person name="Mendo S."/>
        </authorList>
    </citation>
    <scope>NUCLEOTIDE SEQUENCE [LARGE SCALE GENOMIC DNA]</scope>
    <source>
        <strain evidence="6 7">NL19</strain>
    </source>
</reference>
<dbReference type="STRING" id="1503925.TH53_14955"/>
<feature type="domain" description="RNA polymerase sigma factor 70 region 4 type 2" evidence="5">
    <location>
        <begin position="123"/>
        <end position="173"/>
    </location>
</feature>
<comment type="caution">
    <text evidence="6">The sequence shown here is derived from an EMBL/GenBank/DDBJ whole genome shotgun (WGS) entry which is preliminary data.</text>
</comment>
<comment type="similarity">
    <text evidence="1">Belongs to the sigma-70 factor family. ECF subfamily.</text>
</comment>
<gene>
    <name evidence="6" type="ORF">TH53_14955</name>
</gene>
<dbReference type="Gene3D" id="1.10.1740.10">
    <property type="match status" value="1"/>
</dbReference>
<dbReference type="EMBL" id="JXRA01000062">
    <property type="protein sequence ID" value="KIO76437.1"/>
    <property type="molecule type" value="Genomic_DNA"/>
</dbReference>
<keyword evidence="7" id="KW-1185">Reference proteome</keyword>
<dbReference type="SUPFAM" id="SSF88946">
    <property type="entry name" value="Sigma2 domain of RNA polymerase sigma factors"/>
    <property type="match status" value="1"/>
</dbReference>
<keyword evidence="3" id="KW-0731">Sigma factor</keyword>
<sequence>MKYAGLSDNVLVDLLKASDGLAFKEIYTRYWMGIYKAAYVKIYHKELAEELTQNLFVDLWRRRETIVINSLDSYLFGSLKYSIINHYKSQLVKEKYQDHLNVQKQTIASSTDDLVLVNDLSKALHQGIALLPKKTGEIFKLSRIDNRSTKEISQQLNISEKAVEYHITQSIKSMRFHLKEYLFVFLSFVFLHRF</sequence>
<evidence type="ECO:0000256" key="4">
    <source>
        <dbReference type="ARBA" id="ARBA00023163"/>
    </source>
</evidence>
<dbReference type="Pfam" id="PF08281">
    <property type="entry name" value="Sigma70_r4_2"/>
    <property type="match status" value="1"/>
</dbReference>
<dbReference type="InterPro" id="IPR013324">
    <property type="entry name" value="RNA_pol_sigma_r3/r4-like"/>
</dbReference>
<evidence type="ECO:0000256" key="3">
    <source>
        <dbReference type="ARBA" id="ARBA00023082"/>
    </source>
</evidence>
<accession>A0A0D0GGN1</accession>
<dbReference type="PANTHER" id="PTHR43133:SF46">
    <property type="entry name" value="RNA POLYMERASE SIGMA-70 FACTOR ECF SUBFAMILY"/>
    <property type="match status" value="1"/>
</dbReference>
<dbReference type="InterPro" id="IPR036388">
    <property type="entry name" value="WH-like_DNA-bd_sf"/>
</dbReference>
<evidence type="ECO:0000259" key="5">
    <source>
        <dbReference type="Pfam" id="PF08281"/>
    </source>
</evidence>
<dbReference type="NCBIfam" id="TIGR02937">
    <property type="entry name" value="sigma70-ECF"/>
    <property type="match status" value="1"/>
</dbReference>
<dbReference type="Proteomes" id="UP000032049">
    <property type="component" value="Unassembled WGS sequence"/>
</dbReference>
<dbReference type="InterPro" id="IPR013249">
    <property type="entry name" value="RNA_pol_sigma70_r4_t2"/>
</dbReference>
<dbReference type="AlphaFoldDB" id="A0A0D0GGN1"/>
<protein>
    <recommendedName>
        <fullName evidence="5">RNA polymerase sigma factor 70 region 4 type 2 domain-containing protein</fullName>
    </recommendedName>
</protein>
<dbReference type="GO" id="GO:0003677">
    <property type="term" value="F:DNA binding"/>
    <property type="evidence" value="ECO:0007669"/>
    <property type="project" value="InterPro"/>
</dbReference>
<dbReference type="Gene3D" id="1.10.10.10">
    <property type="entry name" value="Winged helix-like DNA-binding domain superfamily/Winged helix DNA-binding domain"/>
    <property type="match status" value="1"/>
</dbReference>
<dbReference type="InterPro" id="IPR013325">
    <property type="entry name" value="RNA_pol_sigma_r2"/>
</dbReference>
<evidence type="ECO:0000256" key="2">
    <source>
        <dbReference type="ARBA" id="ARBA00023015"/>
    </source>
</evidence>
<organism evidence="6 7">
    <name type="scientific">Pedobacter lusitanus</name>
    <dbReference type="NCBI Taxonomy" id="1503925"/>
    <lineage>
        <taxon>Bacteria</taxon>
        <taxon>Pseudomonadati</taxon>
        <taxon>Bacteroidota</taxon>
        <taxon>Sphingobacteriia</taxon>
        <taxon>Sphingobacteriales</taxon>
        <taxon>Sphingobacteriaceae</taxon>
        <taxon>Pedobacter</taxon>
    </lineage>
</organism>
<dbReference type="InterPro" id="IPR014284">
    <property type="entry name" value="RNA_pol_sigma-70_dom"/>
</dbReference>
<name>A0A0D0GGN1_9SPHI</name>
<keyword evidence="4" id="KW-0804">Transcription</keyword>
<dbReference type="GO" id="GO:0016987">
    <property type="term" value="F:sigma factor activity"/>
    <property type="evidence" value="ECO:0007669"/>
    <property type="project" value="UniProtKB-KW"/>
</dbReference>
<proteinExistence type="inferred from homology"/>
<evidence type="ECO:0000256" key="1">
    <source>
        <dbReference type="ARBA" id="ARBA00010641"/>
    </source>
</evidence>
<keyword evidence="2" id="KW-0805">Transcription regulation</keyword>
<dbReference type="RefSeq" id="WP_041883066.1">
    <property type="nucleotide sequence ID" value="NZ_CP157278.1"/>
</dbReference>
<dbReference type="OrthoDB" id="679904at2"/>
<evidence type="ECO:0000313" key="7">
    <source>
        <dbReference type="Proteomes" id="UP000032049"/>
    </source>
</evidence>
<dbReference type="PANTHER" id="PTHR43133">
    <property type="entry name" value="RNA POLYMERASE ECF-TYPE SIGMA FACTO"/>
    <property type="match status" value="1"/>
</dbReference>